<comment type="caution">
    <text evidence="7">The sequence shown here is derived from an EMBL/GenBank/DDBJ whole genome shotgun (WGS) entry which is preliminary data.</text>
</comment>
<accession>A0AAP0PTF4</accession>
<dbReference type="PANTHER" id="PTHR21576">
    <property type="entry name" value="UNCHARACTERIZED NODULIN-LIKE PROTEIN"/>
    <property type="match status" value="1"/>
</dbReference>
<evidence type="ECO:0000313" key="7">
    <source>
        <dbReference type="EMBL" id="KAK9153879.1"/>
    </source>
</evidence>
<keyword evidence="3 5" id="KW-1133">Transmembrane helix</keyword>
<dbReference type="AlphaFoldDB" id="A0AAP0PTF4"/>
<evidence type="ECO:0000256" key="2">
    <source>
        <dbReference type="ARBA" id="ARBA00022692"/>
    </source>
</evidence>
<dbReference type="EMBL" id="JBBNAE010000001">
    <property type="protein sequence ID" value="KAK9153879.1"/>
    <property type="molecule type" value="Genomic_DNA"/>
</dbReference>
<feature type="transmembrane region" description="Helical" evidence="5">
    <location>
        <begin position="63"/>
        <end position="86"/>
    </location>
</feature>
<keyword evidence="8" id="KW-1185">Reference proteome</keyword>
<keyword evidence="4 5" id="KW-0472">Membrane</keyword>
<evidence type="ECO:0000313" key="8">
    <source>
        <dbReference type="Proteomes" id="UP001417504"/>
    </source>
</evidence>
<reference evidence="7 8" key="1">
    <citation type="submission" date="2024-01" db="EMBL/GenBank/DDBJ databases">
        <title>Genome assemblies of Stephania.</title>
        <authorList>
            <person name="Yang L."/>
        </authorList>
    </citation>
    <scope>NUCLEOTIDE SEQUENCE [LARGE SCALE GENOMIC DNA]</scope>
    <source>
        <strain evidence="7">QJT</strain>
        <tissue evidence="7">Leaf</tissue>
    </source>
</reference>
<name>A0AAP0PTF4_9MAGN</name>
<evidence type="ECO:0000256" key="5">
    <source>
        <dbReference type="SAM" id="Phobius"/>
    </source>
</evidence>
<keyword evidence="2 5" id="KW-0812">Transmembrane</keyword>
<feature type="domain" description="Nodulin-like" evidence="6">
    <location>
        <begin position="23"/>
        <end position="92"/>
    </location>
</feature>
<dbReference type="PANTHER" id="PTHR21576:SF29">
    <property type="entry name" value="NODULIN-LIKE DOMAIN-CONTAINING PROTEIN"/>
    <property type="match status" value="1"/>
</dbReference>
<gene>
    <name evidence="7" type="ORF">Sjap_001359</name>
</gene>
<evidence type="ECO:0000256" key="1">
    <source>
        <dbReference type="ARBA" id="ARBA00004141"/>
    </source>
</evidence>
<evidence type="ECO:0000256" key="3">
    <source>
        <dbReference type="ARBA" id="ARBA00022989"/>
    </source>
</evidence>
<organism evidence="7 8">
    <name type="scientific">Stephania japonica</name>
    <dbReference type="NCBI Taxonomy" id="461633"/>
    <lineage>
        <taxon>Eukaryota</taxon>
        <taxon>Viridiplantae</taxon>
        <taxon>Streptophyta</taxon>
        <taxon>Embryophyta</taxon>
        <taxon>Tracheophyta</taxon>
        <taxon>Spermatophyta</taxon>
        <taxon>Magnoliopsida</taxon>
        <taxon>Ranunculales</taxon>
        <taxon>Menispermaceae</taxon>
        <taxon>Menispermoideae</taxon>
        <taxon>Cissampelideae</taxon>
        <taxon>Stephania</taxon>
    </lineage>
</organism>
<evidence type="ECO:0000256" key="4">
    <source>
        <dbReference type="ARBA" id="ARBA00023136"/>
    </source>
</evidence>
<dbReference type="GO" id="GO:0016020">
    <property type="term" value="C:membrane"/>
    <property type="evidence" value="ECO:0007669"/>
    <property type="project" value="UniProtKB-SubCell"/>
</dbReference>
<feature type="domain" description="Nodulin-like" evidence="6">
    <location>
        <begin position="105"/>
        <end position="169"/>
    </location>
</feature>
<sequence length="182" mass="20091">MESWKDGNVAINLCFALQVVRGRYFMLFASFLIMAGAGASYLYSEVIKQTLGYDQTTLNLLGFFKDFGLTIGVLSGLISEVTPAWFVLLIGAEGLTTKATTQCTEYSVSLTGAFMNFGGYFMIWLAVSGKMPKPQVWQMCLYFTIGCNSQNFANTGVLVTCVEDLYVKPGPCYRAVKGLYWS</sequence>
<feature type="transmembrane region" description="Helical" evidence="5">
    <location>
        <begin position="24"/>
        <end position="43"/>
    </location>
</feature>
<comment type="subcellular location">
    <subcellularLocation>
        <location evidence="1">Membrane</location>
        <topology evidence="1">Multi-pass membrane protein</topology>
    </subcellularLocation>
</comment>
<dbReference type="Pfam" id="PF06813">
    <property type="entry name" value="Nodulin-like"/>
    <property type="match status" value="2"/>
</dbReference>
<dbReference type="InterPro" id="IPR010658">
    <property type="entry name" value="Nodulin-like"/>
</dbReference>
<proteinExistence type="predicted"/>
<dbReference type="Proteomes" id="UP001417504">
    <property type="component" value="Unassembled WGS sequence"/>
</dbReference>
<feature type="transmembrane region" description="Helical" evidence="5">
    <location>
        <begin position="106"/>
        <end position="127"/>
    </location>
</feature>
<evidence type="ECO:0000259" key="6">
    <source>
        <dbReference type="Pfam" id="PF06813"/>
    </source>
</evidence>
<protein>
    <recommendedName>
        <fullName evidence="6">Nodulin-like domain-containing protein</fullName>
    </recommendedName>
</protein>